<dbReference type="EMBL" id="NAJO01000035">
    <property type="protein sequence ID" value="OQO00385.1"/>
    <property type="molecule type" value="Genomic_DNA"/>
</dbReference>
<name>A0A1V8SMI9_9PEZI</name>
<accession>A0A1V8SMI9</accession>
<proteinExistence type="predicted"/>
<evidence type="ECO:0000313" key="2">
    <source>
        <dbReference type="Proteomes" id="UP000192596"/>
    </source>
</evidence>
<reference evidence="2" key="1">
    <citation type="submission" date="2017-03" db="EMBL/GenBank/DDBJ databases">
        <title>Genomes of endolithic fungi from Antarctica.</title>
        <authorList>
            <person name="Coleine C."/>
            <person name="Masonjones S."/>
            <person name="Stajich J.E."/>
        </authorList>
    </citation>
    <scope>NUCLEOTIDE SEQUENCE [LARGE SCALE GENOMIC DNA]</scope>
    <source>
        <strain evidence="2">CCFEE 5527</strain>
    </source>
</reference>
<sequence length="106" mass="12137">MPWYDQYTKDLAALVHSMRHINLQTLILDRFRLATPALTDLLAPQAQSLECLALLRPEQHDNDFRRGSFPWLGANLALIDFLVFNVYDVDGSPLRSEILGLSPRCR</sequence>
<evidence type="ECO:0000313" key="1">
    <source>
        <dbReference type="EMBL" id="OQO00385.1"/>
    </source>
</evidence>
<dbReference type="InParanoid" id="A0A1V8SMI9"/>
<organism evidence="1 2">
    <name type="scientific">Cryoendolithus antarcticus</name>
    <dbReference type="NCBI Taxonomy" id="1507870"/>
    <lineage>
        <taxon>Eukaryota</taxon>
        <taxon>Fungi</taxon>
        <taxon>Dikarya</taxon>
        <taxon>Ascomycota</taxon>
        <taxon>Pezizomycotina</taxon>
        <taxon>Dothideomycetes</taxon>
        <taxon>Dothideomycetidae</taxon>
        <taxon>Cladosporiales</taxon>
        <taxon>Cladosporiaceae</taxon>
        <taxon>Cryoendolithus</taxon>
    </lineage>
</organism>
<keyword evidence="2" id="KW-1185">Reference proteome</keyword>
<dbReference type="Proteomes" id="UP000192596">
    <property type="component" value="Unassembled WGS sequence"/>
</dbReference>
<gene>
    <name evidence="1" type="ORF">B0A48_13733</name>
</gene>
<comment type="caution">
    <text evidence="1">The sequence shown here is derived from an EMBL/GenBank/DDBJ whole genome shotgun (WGS) entry which is preliminary data.</text>
</comment>
<dbReference type="AlphaFoldDB" id="A0A1V8SMI9"/>
<protein>
    <submittedName>
        <fullName evidence="1">Uncharacterized protein</fullName>
    </submittedName>
</protein>